<dbReference type="AlphaFoldDB" id="A0A7C9PGT5"/>
<dbReference type="SUPFAM" id="SSF56935">
    <property type="entry name" value="Porins"/>
    <property type="match status" value="1"/>
</dbReference>
<gene>
    <name evidence="2" type="ORF">G3A44_10310</name>
</gene>
<keyword evidence="1" id="KW-0732">Signal</keyword>
<feature type="signal peptide" evidence="1">
    <location>
        <begin position="1"/>
        <end position="23"/>
    </location>
</feature>
<reference evidence="2 3" key="1">
    <citation type="submission" date="2020-02" db="EMBL/GenBank/DDBJ databases">
        <title>Ideonella bacterium strain TBM-1.</title>
        <authorList>
            <person name="Chen W.-M."/>
        </authorList>
    </citation>
    <scope>NUCLEOTIDE SEQUENCE [LARGE SCALE GENOMIC DNA]</scope>
    <source>
        <strain evidence="2 3">TBM-1</strain>
    </source>
</reference>
<keyword evidence="3" id="KW-1185">Reference proteome</keyword>
<dbReference type="Gene3D" id="2.40.160.10">
    <property type="entry name" value="Porin"/>
    <property type="match status" value="1"/>
</dbReference>
<dbReference type="EMBL" id="JAAGOH010000010">
    <property type="protein sequence ID" value="NDY91577.1"/>
    <property type="molecule type" value="Genomic_DNA"/>
</dbReference>
<dbReference type="Proteomes" id="UP000484255">
    <property type="component" value="Unassembled WGS sequence"/>
</dbReference>
<dbReference type="RefSeq" id="WP_163457427.1">
    <property type="nucleotide sequence ID" value="NZ_JAAGOH010000010.1"/>
</dbReference>
<feature type="chain" id="PRO_5028818365" evidence="1">
    <location>
        <begin position="24"/>
        <end position="381"/>
    </location>
</feature>
<evidence type="ECO:0000313" key="3">
    <source>
        <dbReference type="Proteomes" id="UP000484255"/>
    </source>
</evidence>
<name>A0A7C9PGT5_9BURK</name>
<accession>A0A7C9PGT5</accession>
<evidence type="ECO:0000256" key="1">
    <source>
        <dbReference type="SAM" id="SignalP"/>
    </source>
</evidence>
<sequence>MKHRLALTALAAAATLATLPAQAADFKAGDWTLSLGGIVNAYYTSSSCSGDAVGGLALGGRALGCGGADKSTTIGNGLLPNVISVGAKTTQDGYDIGATLIIGSAVSSDSSIANNSNVDVRQGFLTFGNASMGTVKLGRDYGLFGANAILGDMTLLGAGATVNATQANRVTLGHIGAGYSFLGMYGQMAYTTPALGDFSLTAALVSPVDAYANASAVAGKTPQVQVQGTLKLGNAGKAWLGVKQQKFEGAGGADGFTMNGTEVGVSYTVGGLGLLANLQQGKGLGLLADGDNGDGKGSHTLLQATWQATAATKLGLSHGQSKLKDQVGSNVETNTATTLGVYHGLTKSLTLVGESTRTVSKAADGSEARMNGLALGGILFF</sequence>
<organism evidence="2 3">
    <name type="scientific">Ideonella livida</name>
    <dbReference type="NCBI Taxonomy" id="2707176"/>
    <lineage>
        <taxon>Bacteria</taxon>
        <taxon>Pseudomonadati</taxon>
        <taxon>Pseudomonadota</taxon>
        <taxon>Betaproteobacteria</taxon>
        <taxon>Burkholderiales</taxon>
        <taxon>Sphaerotilaceae</taxon>
        <taxon>Ideonella</taxon>
    </lineage>
</organism>
<comment type="caution">
    <text evidence="2">The sequence shown here is derived from an EMBL/GenBank/DDBJ whole genome shotgun (WGS) entry which is preliminary data.</text>
</comment>
<dbReference type="InterPro" id="IPR023614">
    <property type="entry name" value="Porin_dom_sf"/>
</dbReference>
<evidence type="ECO:0000313" key="2">
    <source>
        <dbReference type="EMBL" id="NDY91577.1"/>
    </source>
</evidence>
<proteinExistence type="predicted"/>
<protein>
    <submittedName>
        <fullName evidence="2">Porin</fullName>
    </submittedName>
</protein>